<evidence type="ECO:0000313" key="4">
    <source>
        <dbReference type="EMBL" id="CAF3881824.1"/>
    </source>
</evidence>
<dbReference type="EMBL" id="CAJOBC010035663">
    <property type="protein sequence ID" value="CAF4114426.1"/>
    <property type="molecule type" value="Genomic_DNA"/>
</dbReference>
<dbReference type="SUPFAM" id="SSF51695">
    <property type="entry name" value="PLC-like phosphodiesterases"/>
    <property type="match status" value="1"/>
</dbReference>
<sequence>MFTDSQTVHGSTSLLFINRSRKYCLCRWLQNFILGFLIFIPLFMLSWYIAIKIRYKNNQCIRTYNSSVLNTSNNTNILSHNFTNFNQLALHHFQILGTHNSYHSEVSISSQMDFGIRQIELDVHIISGKGGYLVYHLQLIDDYTNCYCLSECLQLILKWSQRNRLHYPVFLFIEIKSMFYEDMVTGFTGVKCAHLESIKQQILTIFPSERLIAPDQIQGNFTSITAALKQQKLDEVHGNYSYHGYGWMPLASSLGKIMPVYLDDAHNIADRLTCLTKNPIAAYRFFFIAQSHIDRSYAAIVVLNTITTKQSETAIKTSLANGKIIRTSIFSNYKLYERAFELGIHIISFDFKKCIIDPLSTPYCNNLPNGLFLNKPLVCNSRTAPRFCEISVNQVGANGILF</sequence>
<dbReference type="Pfam" id="PF16670">
    <property type="entry name" value="PI-PLC-C1"/>
    <property type="match status" value="1"/>
</dbReference>
<dbReference type="GO" id="GO:0006629">
    <property type="term" value="P:lipid metabolic process"/>
    <property type="evidence" value="ECO:0007669"/>
    <property type="project" value="InterPro"/>
</dbReference>
<dbReference type="Proteomes" id="UP000663829">
    <property type="component" value="Unassembled WGS sequence"/>
</dbReference>
<dbReference type="InterPro" id="IPR032075">
    <property type="entry name" value="PI-PLC-C1"/>
</dbReference>
<dbReference type="Gene3D" id="3.20.20.190">
    <property type="entry name" value="Phosphatidylinositol (PI) phosphodiesterase"/>
    <property type="match status" value="1"/>
</dbReference>
<protein>
    <submittedName>
        <fullName evidence="3">Uncharacterized protein</fullName>
    </submittedName>
</protein>
<dbReference type="AlphaFoldDB" id="A0A815D8A5"/>
<dbReference type="EMBL" id="CAJOBA010014004">
    <property type="protein sequence ID" value="CAF3881824.1"/>
    <property type="molecule type" value="Genomic_DNA"/>
</dbReference>
<dbReference type="Proteomes" id="UP000682733">
    <property type="component" value="Unassembled WGS sequence"/>
</dbReference>
<dbReference type="EMBL" id="CAJNOQ010012320">
    <property type="protein sequence ID" value="CAF1297335.1"/>
    <property type="molecule type" value="Genomic_DNA"/>
</dbReference>
<dbReference type="EMBL" id="CAJNOK010010343">
    <property type="protein sequence ID" value="CAF1113211.1"/>
    <property type="molecule type" value="Genomic_DNA"/>
</dbReference>
<dbReference type="InterPro" id="IPR017946">
    <property type="entry name" value="PLC-like_Pdiesterase_TIM-brl"/>
</dbReference>
<evidence type="ECO:0000313" key="2">
    <source>
        <dbReference type="EMBL" id="CAF1113211.1"/>
    </source>
</evidence>
<keyword evidence="1" id="KW-1133">Transmembrane helix</keyword>
<comment type="caution">
    <text evidence="3">The sequence shown here is derived from an EMBL/GenBank/DDBJ whole genome shotgun (WGS) entry which is preliminary data.</text>
</comment>
<accession>A0A815D8A5</accession>
<evidence type="ECO:0000313" key="3">
    <source>
        <dbReference type="EMBL" id="CAF1297335.1"/>
    </source>
</evidence>
<gene>
    <name evidence="3" type="ORF">GPM918_LOCUS28343</name>
    <name evidence="2" type="ORF">OVA965_LOCUS19842</name>
    <name evidence="5" type="ORF">SRO942_LOCUS28838</name>
    <name evidence="4" type="ORF">TMI583_LOCUS20027</name>
</gene>
<dbReference type="Proteomes" id="UP000677228">
    <property type="component" value="Unassembled WGS sequence"/>
</dbReference>
<organism evidence="3 6">
    <name type="scientific">Didymodactylos carnosus</name>
    <dbReference type="NCBI Taxonomy" id="1234261"/>
    <lineage>
        <taxon>Eukaryota</taxon>
        <taxon>Metazoa</taxon>
        <taxon>Spiralia</taxon>
        <taxon>Gnathifera</taxon>
        <taxon>Rotifera</taxon>
        <taxon>Eurotatoria</taxon>
        <taxon>Bdelloidea</taxon>
        <taxon>Philodinida</taxon>
        <taxon>Philodinidae</taxon>
        <taxon>Didymodactylos</taxon>
    </lineage>
</organism>
<dbReference type="Proteomes" id="UP000681722">
    <property type="component" value="Unassembled WGS sequence"/>
</dbReference>
<keyword evidence="1" id="KW-0812">Transmembrane</keyword>
<name>A0A815D8A5_9BILA</name>
<feature type="transmembrane region" description="Helical" evidence="1">
    <location>
        <begin position="28"/>
        <end position="50"/>
    </location>
</feature>
<evidence type="ECO:0000256" key="1">
    <source>
        <dbReference type="SAM" id="Phobius"/>
    </source>
</evidence>
<evidence type="ECO:0000313" key="5">
    <source>
        <dbReference type="EMBL" id="CAF4114426.1"/>
    </source>
</evidence>
<proteinExistence type="predicted"/>
<dbReference type="OrthoDB" id="2017497at2759"/>
<keyword evidence="1" id="KW-0472">Membrane</keyword>
<reference evidence="3" key="1">
    <citation type="submission" date="2021-02" db="EMBL/GenBank/DDBJ databases">
        <authorList>
            <person name="Nowell W R."/>
        </authorList>
    </citation>
    <scope>NUCLEOTIDE SEQUENCE</scope>
</reference>
<evidence type="ECO:0000313" key="6">
    <source>
        <dbReference type="Proteomes" id="UP000663829"/>
    </source>
</evidence>
<keyword evidence="6" id="KW-1185">Reference proteome</keyword>
<dbReference type="GO" id="GO:0008081">
    <property type="term" value="F:phosphoric diester hydrolase activity"/>
    <property type="evidence" value="ECO:0007669"/>
    <property type="project" value="InterPro"/>
</dbReference>